<dbReference type="RefSeq" id="WP_128359189.1">
    <property type="nucleotide sequence ID" value="NZ_CP053840.1"/>
</dbReference>
<dbReference type="Gene3D" id="1.10.1660.10">
    <property type="match status" value="1"/>
</dbReference>
<dbReference type="InterPro" id="IPR009061">
    <property type="entry name" value="DNA-bd_dom_put_sf"/>
</dbReference>
<sequence>MKIIEEKNYYKMSELVEITNLSNHTISFYDKKGLIPNSVSTSINMKYYPEITVTVLNLIVYFKENLNFSIDYIKELFDYYNVDFENRSELILQSIEMISSEIKNPISKEKLINKNLQEAINIGLLEDKEIYFKTEIEILEIFDELLKYDISLELVEEYINTSKKLALLEKELSQKVFDKTGTIPEILVLNILNSLKPYIFNKQTILELKKDK</sequence>
<evidence type="ECO:0000313" key="6">
    <source>
        <dbReference type="EMBL" id="QKF65902.1"/>
    </source>
</evidence>
<accession>A0AAE7E3F1</accession>
<evidence type="ECO:0000256" key="2">
    <source>
        <dbReference type="ARBA" id="ARBA00023015"/>
    </source>
</evidence>
<keyword evidence="4" id="KW-0804">Transcription</keyword>
<keyword evidence="2" id="KW-0805">Transcription regulation</keyword>
<evidence type="ECO:0000256" key="3">
    <source>
        <dbReference type="ARBA" id="ARBA00023125"/>
    </source>
</evidence>
<gene>
    <name evidence="6" type="ORF">AVENP_0328</name>
</gene>
<dbReference type="PANTHER" id="PTHR30204">
    <property type="entry name" value="REDOX-CYCLING DRUG-SENSING TRANSCRIPTIONAL ACTIVATOR SOXR"/>
    <property type="match status" value="1"/>
</dbReference>
<dbReference type="Pfam" id="PF13411">
    <property type="entry name" value="MerR_1"/>
    <property type="match status" value="1"/>
</dbReference>
<dbReference type="GO" id="GO:0003700">
    <property type="term" value="F:DNA-binding transcription factor activity"/>
    <property type="evidence" value="ECO:0007669"/>
    <property type="project" value="InterPro"/>
</dbReference>
<proteinExistence type="predicted"/>
<keyword evidence="3" id="KW-0238">DNA-binding</keyword>
<evidence type="ECO:0000259" key="5">
    <source>
        <dbReference type="PROSITE" id="PS50937"/>
    </source>
</evidence>
<dbReference type="PROSITE" id="PS50937">
    <property type="entry name" value="HTH_MERR_2"/>
    <property type="match status" value="1"/>
</dbReference>
<dbReference type="InterPro" id="IPR047057">
    <property type="entry name" value="MerR_fam"/>
</dbReference>
<dbReference type="GO" id="GO:0003677">
    <property type="term" value="F:DNA binding"/>
    <property type="evidence" value="ECO:0007669"/>
    <property type="project" value="UniProtKB-KW"/>
</dbReference>
<organism evidence="6 7">
    <name type="scientific">Arcobacter venerupis</name>
    <dbReference type="NCBI Taxonomy" id="1054033"/>
    <lineage>
        <taxon>Bacteria</taxon>
        <taxon>Pseudomonadati</taxon>
        <taxon>Campylobacterota</taxon>
        <taxon>Epsilonproteobacteria</taxon>
        <taxon>Campylobacterales</taxon>
        <taxon>Arcobacteraceae</taxon>
        <taxon>Arcobacter</taxon>
    </lineage>
</organism>
<evidence type="ECO:0000313" key="7">
    <source>
        <dbReference type="Proteomes" id="UP000503482"/>
    </source>
</evidence>
<dbReference type="InterPro" id="IPR000551">
    <property type="entry name" value="MerR-type_HTH_dom"/>
</dbReference>
<keyword evidence="1" id="KW-0678">Repressor</keyword>
<reference evidence="6 7" key="1">
    <citation type="submission" date="2020-05" db="EMBL/GenBank/DDBJ databases">
        <title>Complete genome sequencing of Campylobacter and Arcobacter type strains.</title>
        <authorList>
            <person name="Miller W.G."/>
            <person name="Yee E."/>
        </authorList>
    </citation>
    <scope>NUCLEOTIDE SEQUENCE [LARGE SCALE GENOMIC DNA]</scope>
    <source>
        <strain evidence="6 7">LMG 26156</strain>
    </source>
</reference>
<name>A0AAE7E3F1_9BACT</name>
<dbReference type="SUPFAM" id="SSF46955">
    <property type="entry name" value="Putative DNA-binding domain"/>
    <property type="match status" value="1"/>
</dbReference>
<evidence type="ECO:0000256" key="4">
    <source>
        <dbReference type="ARBA" id="ARBA00023163"/>
    </source>
</evidence>
<protein>
    <submittedName>
        <fullName evidence="6">Transcriptional regulator, MerR family</fullName>
    </submittedName>
</protein>
<feature type="domain" description="HTH merR-type" evidence="5">
    <location>
        <begin position="9"/>
        <end position="79"/>
    </location>
</feature>
<evidence type="ECO:0000256" key="1">
    <source>
        <dbReference type="ARBA" id="ARBA00022491"/>
    </source>
</evidence>
<dbReference type="EMBL" id="CP053840">
    <property type="protein sequence ID" value="QKF65902.1"/>
    <property type="molecule type" value="Genomic_DNA"/>
</dbReference>
<dbReference type="SMART" id="SM00422">
    <property type="entry name" value="HTH_MERR"/>
    <property type="match status" value="1"/>
</dbReference>
<dbReference type="KEGG" id="avp:AVENP_0328"/>
<dbReference type="Proteomes" id="UP000503482">
    <property type="component" value="Chromosome"/>
</dbReference>
<keyword evidence="7" id="KW-1185">Reference proteome</keyword>
<dbReference type="PANTHER" id="PTHR30204:SF69">
    <property type="entry name" value="MERR-FAMILY TRANSCRIPTIONAL REGULATOR"/>
    <property type="match status" value="1"/>
</dbReference>
<dbReference type="AlphaFoldDB" id="A0AAE7E3F1"/>